<dbReference type="SUPFAM" id="SSF48264">
    <property type="entry name" value="Cytochrome P450"/>
    <property type="match status" value="1"/>
</dbReference>
<comment type="similarity">
    <text evidence="2 9">Belongs to the cytochrome P450 family.</text>
</comment>
<evidence type="ECO:0000313" key="10">
    <source>
        <dbReference type="EMBL" id="EKM50918.1"/>
    </source>
</evidence>
<comment type="cofactor">
    <cofactor evidence="1 8">
        <name>heme</name>
        <dbReference type="ChEBI" id="CHEBI:30413"/>
    </cofactor>
</comment>
<dbReference type="Pfam" id="PF00067">
    <property type="entry name" value="p450"/>
    <property type="match status" value="1"/>
</dbReference>
<evidence type="ECO:0000256" key="9">
    <source>
        <dbReference type="RuleBase" id="RU000461"/>
    </source>
</evidence>
<evidence type="ECO:0000256" key="2">
    <source>
        <dbReference type="ARBA" id="ARBA00010617"/>
    </source>
</evidence>
<dbReference type="AlphaFoldDB" id="K5VI37"/>
<evidence type="ECO:0008006" key="12">
    <source>
        <dbReference type="Google" id="ProtNLM"/>
    </source>
</evidence>
<keyword evidence="6 8" id="KW-0408">Iron</keyword>
<dbReference type="InterPro" id="IPR017972">
    <property type="entry name" value="Cyt_P450_CS"/>
</dbReference>
<evidence type="ECO:0000256" key="1">
    <source>
        <dbReference type="ARBA" id="ARBA00001971"/>
    </source>
</evidence>
<evidence type="ECO:0000256" key="7">
    <source>
        <dbReference type="ARBA" id="ARBA00023033"/>
    </source>
</evidence>
<dbReference type="Proteomes" id="UP000008370">
    <property type="component" value="Unassembled WGS sequence"/>
</dbReference>
<evidence type="ECO:0000256" key="8">
    <source>
        <dbReference type="PIRSR" id="PIRSR602401-1"/>
    </source>
</evidence>
<dbReference type="GO" id="GO:0016705">
    <property type="term" value="F:oxidoreductase activity, acting on paired donors, with incorporation or reduction of molecular oxygen"/>
    <property type="evidence" value="ECO:0007669"/>
    <property type="project" value="InterPro"/>
</dbReference>
<dbReference type="PRINTS" id="PR00463">
    <property type="entry name" value="EP450I"/>
</dbReference>
<keyword evidence="5 9" id="KW-0560">Oxidoreductase</keyword>
<organism evidence="10 11">
    <name type="scientific">Phanerochaete carnosa (strain HHB-10118-sp)</name>
    <name type="common">White-rot fungus</name>
    <name type="synonym">Peniophora carnosa</name>
    <dbReference type="NCBI Taxonomy" id="650164"/>
    <lineage>
        <taxon>Eukaryota</taxon>
        <taxon>Fungi</taxon>
        <taxon>Dikarya</taxon>
        <taxon>Basidiomycota</taxon>
        <taxon>Agaricomycotina</taxon>
        <taxon>Agaricomycetes</taxon>
        <taxon>Polyporales</taxon>
        <taxon>Phanerochaetaceae</taxon>
        <taxon>Phanerochaete</taxon>
    </lineage>
</organism>
<protein>
    <recommendedName>
        <fullName evidence="12">Cytochrome P450</fullName>
    </recommendedName>
</protein>
<dbReference type="OrthoDB" id="1470350at2759"/>
<dbReference type="InterPro" id="IPR036396">
    <property type="entry name" value="Cyt_P450_sf"/>
</dbReference>
<keyword evidence="3 8" id="KW-0349">Heme</keyword>
<name>K5VI37_PHACS</name>
<dbReference type="InterPro" id="IPR001128">
    <property type="entry name" value="Cyt_P450"/>
</dbReference>
<accession>K5VI37</accession>
<keyword evidence="4 8" id="KW-0479">Metal-binding</keyword>
<proteinExistence type="inferred from homology"/>
<dbReference type="GeneID" id="18908113"/>
<dbReference type="PANTHER" id="PTHR24292:SF54">
    <property type="entry name" value="CYP9F3-RELATED"/>
    <property type="match status" value="1"/>
</dbReference>
<dbReference type="InterPro" id="IPR002401">
    <property type="entry name" value="Cyt_P450_E_grp-I"/>
</dbReference>
<gene>
    <name evidence="10" type="ORF">PHACADRAFT_128546</name>
</gene>
<dbReference type="PANTHER" id="PTHR24292">
    <property type="entry name" value="CYTOCHROME P450"/>
    <property type="match status" value="1"/>
</dbReference>
<evidence type="ECO:0000256" key="3">
    <source>
        <dbReference type="ARBA" id="ARBA00022617"/>
    </source>
</evidence>
<evidence type="ECO:0000256" key="4">
    <source>
        <dbReference type="ARBA" id="ARBA00022723"/>
    </source>
</evidence>
<dbReference type="PRINTS" id="PR00385">
    <property type="entry name" value="P450"/>
</dbReference>
<dbReference type="Gene3D" id="1.10.630.10">
    <property type="entry name" value="Cytochrome P450"/>
    <property type="match status" value="1"/>
</dbReference>
<dbReference type="GO" id="GO:0005506">
    <property type="term" value="F:iron ion binding"/>
    <property type="evidence" value="ECO:0007669"/>
    <property type="project" value="InterPro"/>
</dbReference>
<keyword evidence="7 9" id="KW-0503">Monooxygenase</keyword>
<evidence type="ECO:0000313" key="11">
    <source>
        <dbReference type="Proteomes" id="UP000008370"/>
    </source>
</evidence>
<evidence type="ECO:0000256" key="5">
    <source>
        <dbReference type="ARBA" id="ARBA00023002"/>
    </source>
</evidence>
<dbReference type="PROSITE" id="PS00086">
    <property type="entry name" value="CYTOCHROME_P450"/>
    <property type="match status" value="1"/>
</dbReference>
<dbReference type="InParanoid" id="K5VI37"/>
<keyword evidence="11" id="KW-1185">Reference proteome</keyword>
<dbReference type="RefSeq" id="XP_007400085.1">
    <property type="nucleotide sequence ID" value="XM_007400023.1"/>
</dbReference>
<dbReference type="EMBL" id="JH930477">
    <property type="protein sequence ID" value="EKM50918.1"/>
    <property type="molecule type" value="Genomic_DNA"/>
</dbReference>
<sequence>MLTAFQDLQTGLRDHPFLLLPICTAIWVLYAACRSKYSVESLPVPPGASWIFGHEGEVVKNAPGRIFREWADKLGLTYRIKAAFGARDVLVLCDPAGIAHILQKKVYDYHHSRVVRPRIGRLLGKGLGWVEGEVEHKRMRHLISPSLSHENMKEMESDVRVAAMQVIDNFTHEVHASNNKKWVNLFDVTGKATLTIIGRVAFLHDFEGGESEDARKILEARRIGVSPAIKSSSLIMFMLLRRFPILNDLPIPALQVQGLAREIIQSGVAHEMIRRNEDVVEGVDPKSHNDLLSRLLIAHSAGQISTEELYAQISTFIITGNETSTQTLAFMIWELARHPDVQERLRKELKAFPGEPNYDDFQAKLPYLDAVMRESLRLYPGLPYMERVATKEDVIPLREPVKLSNGKVVSELPISPGQVVLIPILSFQRMDSVYEDGETFRPERWLDGSVDTSTRQFSGWGHMLAFSDGPRNCIGTRLGLLQMKVILTYMMERFRFVDTHEDVTFKISSSLQAWVADKPELGPCLPVRVELL</sequence>
<dbReference type="InterPro" id="IPR050476">
    <property type="entry name" value="Insect_CytP450_Detox"/>
</dbReference>
<reference evidence="10 11" key="1">
    <citation type="journal article" date="2012" name="BMC Genomics">
        <title>Comparative genomics of the white-rot fungi, Phanerochaete carnosa and P. chrysosporium, to elucidate the genetic basis of the distinct wood types they colonize.</title>
        <authorList>
            <person name="Suzuki H."/>
            <person name="MacDonald J."/>
            <person name="Syed K."/>
            <person name="Salamov A."/>
            <person name="Hori C."/>
            <person name="Aerts A."/>
            <person name="Henrissat B."/>
            <person name="Wiebenga A."/>
            <person name="vanKuyk P.A."/>
            <person name="Barry K."/>
            <person name="Lindquist E."/>
            <person name="LaButti K."/>
            <person name="Lapidus A."/>
            <person name="Lucas S."/>
            <person name="Coutinho P."/>
            <person name="Gong Y."/>
            <person name="Samejima M."/>
            <person name="Mahadevan R."/>
            <person name="Abou-Zaid M."/>
            <person name="de Vries R.P."/>
            <person name="Igarashi K."/>
            <person name="Yadav J.S."/>
            <person name="Grigoriev I.V."/>
            <person name="Master E.R."/>
        </authorList>
    </citation>
    <scope>NUCLEOTIDE SEQUENCE [LARGE SCALE GENOMIC DNA]</scope>
    <source>
        <strain evidence="10 11">HHB-10118-sp</strain>
    </source>
</reference>
<feature type="binding site" description="axial binding residue" evidence="8">
    <location>
        <position position="473"/>
    </location>
    <ligand>
        <name>heme</name>
        <dbReference type="ChEBI" id="CHEBI:30413"/>
    </ligand>
    <ligandPart>
        <name>Fe</name>
        <dbReference type="ChEBI" id="CHEBI:18248"/>
    </ligandPart>
</feature>
<dbReference type="GO" id="GO:0020037">
    <property type="term" value="F:heme binding"/>
    <property type="evidence" value="ECO:0007669"/>
    <property type="project" value="InterPro"/>
</dbReference>
<dbReference type="GO" id="GO:0004497">
    <property type="term" value="F:monooxygenase activity"/>
    <property type="evidence" value="ECO:0007669"/>
    <property type="project" value="UniProtKB-KW"/>
</dbReference>
<dbReference type="HOGENOM" id="CLU_001570_5_11_1"/>
<dbReference type="KEGG" id="pco:PHACADRAFT_128546"/>
<evidence type="ECO:0000256" key="6">
    <source>
        <dbReference type="ARBA" id="ARBA00023004"/>
    </source>
</evidence>